<dbReference type="InterPro" id="IPR050951">
    <property type="entry name" value="Retrovirus_Pol_polyprotein"/>
</dbReference>
<evidence type="ECO:0000256" key="1">
    <source>
        <dbReference type="SAM" id="MobiDB-lite"/>
    </source>
</evidence>
<evidence type="ECO:0000313" key="3">
    <source>
        <dbReference type="EMBL" id="CAC5397704.1"/>
    </source>
</evidence>
<dbReference type="InterPro" id="IPR012337">
    <property type="entry name" value="RNaseH-like_sf"/>
</dbReference>
<dbReference type="InterPro" id="IPR001584">
    <property type="entry name" value="Integrase_cat-core"/>
</dbReference>
<proteinExistence type="predicted"/>
<protein>
    <recommendedName>
        <fullName evidence="2">Integrase catalytic domain-containing protein</fullName>
    </recommendedName>
</protein>
<dbReference type="OrthoDB" id="116078at2759"/>
<accession>A0A6J8CRF0</accession>
<evidence type="ECO:0000259" key="2">
    <source>
        <dbReference type="PROSITE" id="PS50994"/>
    </source>
</evidence>
<sequence>MSQSIQDYVETCDICEERKQPARSKRTKMKSYFMGARFERLASDIEGPLPTTEQGNRYILVIQDYFTKFTEVYPLCDINAETVANVFLKDWIKRDGCPVEIHSDQGTQYESQLFQGICNLLHISKTRTTAMHPRSDGVVEGGNRQKSVQLG</sequence>
<dbReference type="EMBL" id="CACVKT020005753">
    <property type="protein sequence ID" value="CAC5397704.1"/>
    <property type="molecule type" value="Genomic_DNA"/>
</dbReference>
<dbReference type="InterPro" id="IPR036397">
    <property type="entry name" value="RNaseH_sf"/>
</dbReference>
<dbReference type="SUPFAM" id="SSF53098">
    <property type="entry name" value="Ribonuclease H-like"/>
    <property type="match status" value="1"/>
</dbReference>
<reference evidence="3 4" key="1">
    <citation type="submission" date="2020-06" db="EMBL/GenBank/DDBJ databases">
        <authorList>
            <person name="Li R."/>
            <person name="Bekaert M."/>
        </authorList>
    </citation>
    <scope>NUCLEOTIDE SEQUENCE [LARGE SCALE GENOMIC DNA]</scope>
    <source>
        <strain evidence="4">wild</strain>
    </source>
</reference>
<dbReference type="PANTHER" id="PTHR37984">
    <property type="entry name" value="PROTEIN CBG26694"/>
    <property type="match status" value="1"/>
</dbReference>
<evidence type="ECO:0000313" key="4">
    <source>
        <dbReference type="Proteomes" id="UP000507470"/>
    </source>
</evidence>
<dbReference type="Proteomes" id="UP000507470">
    <property type="component" value="Unassembled WGS sequence"/>
</dbReference>
<gene>
    <name evidence="3" type="ORF">MCOR_32124</name>
</gene>
<dbReference type="GO" id="GO:0003676">
    <property type="term" value="F:nucleic acid binding"/>
    <property type="evidence" value="ECO:0007669"/>
    <property type="project" value="InterPro"/>
</dbReference>
<dbReference type="GO" id="GO:0015074">
    <property type="term" value="P:DNA integration"/>
    <property type="evidence" value="ECO:0007669"/>
    <property type="project" value="InterPro"/>
</dbReference>
<name>A0A6J8CRF0_MYTCO</name>
<dbReference type="PANTHER" id="PTHR37984:SF15">
    <property type="entry name" value="INTEGRASE CATALYTIC DOMAIN-CONTAINING PROTEIN"/>
    <property type="match status" value="1"/>
</dbReference>
<dbReference type="PROSITE" id="PS50994">
    <property type="entry name" value="INTEGRASE"/>
    <property type="match status" value="1"/>
</dbReference>
<dbReference type="AlphaFoldDB" id="A0A6J8CRF0"/>
<feature type="domain" description="Integrase catalytic" evidence="2">
    <location>
        <begin position="17"/>
        <end position="151"/>
    </location>
</feature>
<dbReference type="Pfam" id="PF00665">
    <property type="entry name" value="rve"/>
    <property type="match status" value="1"/>
</dbReference>
<organism evidence="3 4">
    <name type="scientific">Mytilus coruscus</name>
    <name type="common">Sea mussel</name>
    <dbReference type="NCBI Taxonomy" id="42192"/>
    <lineage>
        <taxon>Eukaryota</taxon>
        <taxon>Metazoa</taxon>
        <taxon>Spiralia</taxon>
        <taxon>Lophotrochozoa</taxon>
        <taxon>Mollusca</taxon>
        <taxon>Bivalvia</taxon>
        <taxon>Autobranchia</taxon>
        <taxon>Pteriomorphia</taxon>
        <taxon>Mytilida</taxon>
        <taxon>Mytiloidea</taxon>
        <taxon>Mytilidae</taxon>
        <taxon>Mytilinae</taxon>
        <taxon>Mytilus</taxon>
    </lineage>
</organism>
<feature type="region of interest" description="Disordered" evidence="1">
    <location>
        <begin position="131"/>
        <end position="151"/>
    </location>
</feature>
<dbReference type="Gene3D" id="3.30.420.10">
    <property type="entry name" value="Ribonuclease H-like superfamily/Ribonuclease H"/>
    <property type="match status" value="1"/>
</dbReference>
<keyword evidence="4" id="KW-1185">Reference proteome</keyword>